<dbReference type="Proteomes" id="UP000291286">
    <property type="component" value="Unassembled WGS sequence"/>
</dbReference>
<proteinExistence type="predicted"/>
<dbReference type="RefSeq" id="WP_130519411.1">
    <property type="nucleotide sequence ID" value="NZ_SHMB01000005.1"/>
</dbReference>
<evidence type="ECO:0000313" key="1">
    <source>
        <dbReference type="EMBL" id="TAA27668.1"/>
    </source>
</evidence>
<dbReference type="EMBL" id="SHMB01000005">
    <property type="protein sequence ID" value="TAA27668.1"/>
    <property type="molecule type" value="Genomic_DNA"/>
</dbReference>
<organism evidence="1 2">
    <name type="scientific">Pseudoxanthomonas winnipegensis</name>
    <dbReference type="NCBI Taxonomy" id="2480810"/>
    <lineage>
        <taxon>Bacteria</taxon>
        <taxon>Pseudomonadati</taxon>
        <taxon>Pseudomonadota</taxon>
        <taxon>Gammaproteobacteria</taxon>
        <taxon>Lysobacterales</taxon>
        <taxon>Lysobacteraceae</taxon>
        <taxon>Pseudoxanthomonas</taxon>
    </lineage>
</organism>
<dbReference type="AlphaFoldDB" id="A0A4Q8LFM3"/>
<gene>
    <name evidence="1" type="ORF">EA661_13015</name>
</gene>
<reference evidence="1 2" key="1">
    <citation type="submission" date="2019-02" db="EMBL/GenBank/DDBJ databases">
        <title>WGS of Pseudoxanthomonas species novum from clinical isolates.</title>
        <authorList>
            <person name="Bernier A.-M."/>
            <person name="Bernard K."/>
            <person name="Vachon A."/>
        </authorList>
    </citation>
    <scope>NUCLEOTIDE SEQUENCE [LARGE SCALE GENOMIC DNA]</scope>
    <source>
        <strain evidence="1 2">NML171202</strain>
    </source>
</reference>
<comment type="caution">
    <text evidence="1">The sequence shown here is derived from an EMBL/GenBank/DDBJ whole genome shotgun (WGS) entry which is preliminary data.</text>
</comment>
<name>A0A4Q8LFM3_9GAMM</name>
<sequence>MSQADFLREFDALAFGAFQAAGLGDRARYTAPGAVSGVPCDVLVDRQMTEYGNGVADVAASHVVVGFRRAQVQPVRLGALVLLRVDGSDGEAFRLDAEVEGLSDESIVRWVVSRG</sequence>
<evidence type="ECO:0000313" key="2">
    <source>
        <dbReference type="Proteomes" id="UP000291286"/>
    </source>
</evidence>
<protein>
    <submittedName>
        <fullName evidence="1">Uncharacterized protein</fullName>
    </submittedName>
</protein>
<accession>A0A4Q8LFM3</accession>